<sequence length="488" mass="52236">MSEAVRPLKDASAALIDELCAIVGEKHVLIDAADMAGYLIDWTRQFSGDAIAVVRPSRTDEVSRIVKLCGSAGVCIVPQGGNTGLAGGGIPSSGTPSIVLSLSRMNTIRHFDEAGRTVVAEAGVVLEALQAYVDERELFFPLMFGAKGSCSIGGTLATNAGGSNVVRYGNTRELCLGLEAVLPDGSVFNGLTGLRKDNTGYDLKDLLIGSEGTLGIITAAVFRLFPKPLTRVTAFLSMTSVDAAVQALNRIQDRTGQSVEAFEYVPAPVLGALEKAFPELRSPLEGPVETGVLLEVGSSRVSDAKADDTGSTHLATELLLVLEEMMESGDLLDAAIATSEQQRSDLWRMRESVLEAILEYGASYHFDISLPLANISWFLQEMDEMAAALGFETLTIGHLGDGNLHYALVCSDRERWQTLALGRAKEKAFELLRRLNGSFSAEHGIGQSKLDVMRALKEPAQLDAMRAIKRALDPEGIMNPGRLVPLAE</sequence>
<name>A0ABT1CTC9_9HYPH</name>
<keyword evidence="2" id="KW-0285">Flavoprotein</keyword>
<dbReference type="Gene3D" id="3.30.465.10">
    <property type="match status" value="1"/>
</dbReference>
<accession>A0ABT1CTC9</accession>
<dbReference type="PANTHER" id="PTHR43716">
    <property type="entry name" value="D-2-HYDROXYGLUTARATE DEHYDROGENASE, MITOCHONDRIAL"/>
    <property type="match status" value="1"/>
</dbReference>
<dbReference type="Gene3D" id="3.30.70.2740">
    <property type="match status" value="1"/>
</dbReference>
<evidence type="ECO:0000256" key="3">
    <source>
        <dbReference type="ARBA" id="ARBA00022827"/>
    </source>
</evidence>
<evidence type="ECO:0000256" key="2">
    <source>
        <dbReference type="ARBA" id="ARBA00022630"/>
    </source>
</evidence>
<dbReference type="EMBL" id="JAAAML010000002">
    <property type="protein sequence ID" value="MCO6409455.1"/>
    <property type="molecule type" value="Genomic_DNA"/>
</dbReference>
<dbReference type="Pfam" id="PF02913">
    <property type="entry name" value="FAD-oxidase_C"/>
    <property type="match status" value="1"/>
</dbReference>
<dbReference type="InterPro" id="IPR051264">
    <property type="entry name" value="FAD-oxidored/transferase_4"/>
</dbReference>
<dbReference type="Proteomes" id="UP001320715">
    <property type="component" value="Unassembled WGS sequence"/>
</dbReference>
<proteinExistence type="inferred from homology"/>
<dbReference type="SUPFAM" id="SSF56176">
    <property type="entry name" value="FAD-binding/transporter-associated domain-like"/>
    <property type="match status" value="1"/>
</dbReference>
<dbReference type="SUPFAM" id="SSF55103">
    <property type="entry name" value="FAD-linked oxidases, C-terminal domain"/>
    <property type="match status" value="1"/>
</dbReference>
<gene>
    <name evidence="5" type="ORF">GTW23_14835</name>
</gene>
<dbReference type="Gene3D" id="3.30.70.2190">
    <property type="match status" value="1"/>
</dbReference>
<feature type="domain" description="FAD-binding PCMH-type" evidence="4">
    <location>
        <begin position="46"/>
        <end position="227"/>
    </location>
</feature>
<comment type="similarity">
    <text evidence="1">Belongs to the FAD-binding oxidoreductase/transferase type 4 family.</text>
</comment>
<dbReference type="Pfam" id="PF01565">
    <property type="entry name" value="FAD_binding_4"/>
    <property type="match status" value="1"/>
</dbReference>
<dbReference type="InterPro" id="IPR036318">
    <property type="entry name" value="FAD-bd_PCMH-like_sf"/>
</dbReference>
<evidence type="ECO:0000313" key="5">
    <source>
        <dbReference type="EMBL" id="MCO6409455.1"/>
    </source>
</evidence>
<keyword evidence="3" id="KW-0274">FAD</keyword>
<dbReference type="Gene3D" id="1.10.45.10">
    <property type="entry name" value="Vanillyl-alcohol Oxidase, Chain A, domain 4"/>
    <property type="match status" value="1"/>
</dbReference>
<dbReference type="InterPro" id="IPR004113">
    <property type="entry name" value="FAD-bd_oxidored_4_C"/>
</dbReference>
<comment type="caution">
    <text evidence="5">The sequence shown here is derived from an EMBL/GenBank/DDBJ whole genome shotgun (WGS) entry which is preliminary data.</text>
</comment>
<dbReference type="InterPro" id="IPR016164">
    <property type="entry name" value="FAD-linked_Oxase-like_C"/>
</dbReference>
<evidence type="ECO:0000313" key="6">
    <source>
        <dbReference type="Proteomes" id="UP001320715"/>
    </source>
</evidence>
<dbReference type="InterPro" id="IPR006094">
    <property type="entry name" value="Oxid_FAD_bind_N"/>
</dbReference>
<dbReference type="InterPro" id="IPR016167">
    <property type="entry name" value="FAD-bd_PCMH_sub1"/>
</dbReference>
<dbReference type="PANTHER" id="PTHR43716:SF2">
    <property type="entry name" value="BLL6224 PROTEIN"/>
    <property type="match status" value="1"/>
</dbReference>
<protein>
    <submittedName>
        <fullName evidence="5">FAD-binding protein</fullName>
    </submittedName>
</protein>
<keyword evidence="6" id="KW-1185">Reference proteome</keyword>
<dbReference type="Gene3D" id="3.30.43.10">
    <property type="entry name" value="Uridine Diphospho-n-acetylenolpyruvylglucosamine Reductase, domain 2"/>
    <property type="match status" value="1"/>
</dbReference>
<reference evidence="5 6" key="1">
    <citation type="submission" date="2020-01" db="EMBL/GenBank/DDBJ databases">
        <title>Genomes of bacteria type strains.</title>
        <authorList>
            <person name="Chen J."/>
            <person name="Zhu S."/>
            <person name="Yang J."/>
        </authorList>
    </citation>
    <scope>NUCLEOTIDE SEQUENCE [LARGE SCALE GENOMIC DNA]</scope>
    <source>
        <strain evidence="5 6">DSM 16655</strain>
    </source>
</reference>
<evidence type="ECO:0000256" key="1">
    <source>
        <dbReference type="ARBA" id="ARBA00008000"/>
    </source>
</evidence>
<dbReference type="RefSeq" id="WP_252916292.1">
    <property type="nucleotide sequence ID" value="NZ_JAAAML010000002.1"/>
</dbReference>
<dbReference type="InterPro" id="IPR016166">
    <property type="entry name" value="FAD-bd_PCMH"/>
</dbReference>
<dbReference type="InterPro" id="IPR016171">
    <property type="entry name" value="Vanillyl_alc_oxidase_C-sub2"/>
</dbReference>
<dbReference type="PROSITE" id="PS51387">
    <property type="entry name" value="FAD_PCMH"/>
    <property type="match status" value="1"/>
</dbReference>
<evidence type="ECO:0000259" key="4">
    <source>
        <dbReference type="PROSITE" id="PS51387"/>
    </source>
</evidence>
<dbReference type="InterPro" id="IPR016169">
    <property type="entry name" value="FAD-bd_PCMH_sub2"/>
</dbReference>
<organism evidence="5 6">
    <name type="scientific">Hoeflea alexandrii</name>
    <dbReference type="NCBI Taxonomy" id="288436"/>
    <lineage>
        <taxon>Bacteria</taxon>
        <taxon>Pseudomonadati</taxon>
        <taxon>Pseudomonadota</taxon>
        <taxon>Alphaproteobacteria</taxon>
        <taxon>Hyphomicrobiales</taxon>
        <taxon>Rhizobiaceae</taxon>
        <taxon>Hoeflea</taxon>
    </lineage>
</organism>